<dbReference type="EMBL" id="CP019124">
    <property type="protein sequence ID" value="APX89898.1"/>
    <property type="molecule type" value="Genomic_DNA"/>
</dbReference>
<protein>
    <submittedName>
        <fullName evidence="1">Uncharacterized protein</fullName>
    </submittedName>
</protein>
<dbReference type="PANTHER" id="PTHR28208">
    <property type="entry name" value="PHOSPHATIDATE PHOSPHATASE APP1"/>
    <property type="match status" value="1"/>
</dbReference>
<dbReference type="GO" id="GO:0008195">
    <property type="term" value="F:phosphatidate phosphatase activity"/>
    <property type="evidence" value="ECO:0007669"/>
    <property type="project" value="InterPro"/>
</dbReference>
<dbReference type="STRING" id="1267768.BV394_09380"/>
<dbReference type="RefSeq" id="WP_076979919.1">
    <property type="nucleotide sequence ID" value="NZ_CP019124.1"/>
</dbReference>
<dbReference type="InterPro" id="IPR019236">
    <property type="entry name" value="APP1_cat"/>
</dbReference>
<proteinExistence type="predicted"/>
<accession>A0A2M9DAW5</accession>
<sequence>MSWLRAIFHRLAFWIERLVNRIVVLRTRKDVPALDPYRGFSTPGHAIVRGRALTALRRTDPSEGQRLSTNLRQMISLFLTGELANVPIVASQSRVATTTDPEGYIWLEVPRQEFGPGWTEVAVEVAGHPETRVNFPVLVTDPEASFGVISDVDDTMLETGAYSLLRNLWTSLTGNALTRHVFPDAIELMGHLHAGGRNPVFYVSSSPWNLHAFLDRIFARAGLVPGPMFLRDLGVKRDRFIGASHADHKGEAIDRVLEANPNIAFVLMGDTGQKDAHVYRAACERHPGRICAVVLREPGPGPDAASQQQMAAITAMGVPLLHGPDFTGFDHELRRAGLEVPTAIL</sequence>
<accession>A0A1U7DJ55</accession>
<dbReference type="PANTHER" id="PTHR28208:SF3">
    <property type="entry name" value="PHOSPHATIDATE PHOSPHATASE APP1"/>
    <property type="match status" value="1"/>
</dbReference>
<dbReference type="Pfam" id="PF09949">
    <property type="entry name" value="APP1_cat"/>
    <property type="match status" value="1"/>
</dbReference>
<dbReference type="InterPro" id="IPR052935">
    <property type="entry name" value="Mg2+_PAP"/>
</dbReference>
<evidence type="ECO:0000313" key="1">
    <source>
        <dbReference type="EMBL" id="APX89898.1"/>
    </source>
</evidence>
<reference evidence="1 2" key="1">
    <citation type="submission" date="2017-01" db="EMBL/GenBank/DDBJ databases">
        <title>Genomic analysis of Xuhuaishuia manganoxidans DY6-4.</title>
        <authorList>
            <person name="Wang X."/>
        </authorList>
    </citation>
    <scope>NUCLEOTIDE SEQUENCE [LARGE SCALE GENOMIC DNA]</scope>
    <source>
        <strain evidence="1 2">DY6-4</strain>
    </source>
</reference>
<dbReference type="OrthoDB" id="9789875at2"/>
<dbReference type="AlphaFoldDB" id="A0A1U7DJ55"/>
<name>A0A1U7DJ55_9RHOB</name>
<dbReference type="Proteomes" id="UP000187266">
    <property type="component" value="Chromosome"/>
</dbReference>
<organism evidence="1 2">
    <name type="scientific">Brevirhabdus pacifica</name>
    <dbReference type="NCBI Taxonomy" id="1267768"/>
    <lineage>
        <taxon>Bacteria</taxon>
        <taxon>Pseudomonadati</taxon>
        <taxon>Pseudomonadota</taxon>
        <taxon>Alphaproteobacteria</taxon>
        <taxon>Rhodobacterales</taxon>
        <taxon>Paracoccaceae</taxon>
        <taxon>Brevirhabdus</taxon>
    </lineage>
</organism>
<gene>
    <name evidence="1" type="ORF">BV394_09380</name>
</gene>
<keyword evidence="2" id="KW-1185">Reference proteome</keyword>
<evidence type="ECO:0000313" key="2">
    <source>
        <dbReference type="Proteomes" id="UP000187266"/>
    </source>
</evidence>